<comment type="caution">
    <text evidence="1">The sequence shown here is derived from an EMBL/GenBank/DDBJ whole genome shotgun (WGS) entry which is preliminary data.</text>
</comment>
<organism evidence="1 2">
    <name type="scientific">Herbidospora solisilvae</name>
    <dbReference type="NCBI Taxonomy" id="2696284"/>
    <lineage>
        <taxon>Bacteria</taxon>
        <taxon>Bacillati</taxon>
        <taxon>Actinomycetota</taxon>
        <taxon>Actinomycetes</taxon>
        <taxon>Streptosporangiales</taxon>
        <taxon>Streptosporangiaceae</taxon>
        <taxon>Herbidospora</taxon>
    </lineage>
</organism>
<sequence length="63" mass="7039">MLQASLGRQPIDFGDPRRLVDGPGLAGVSGRYFEGEKEARAAEEAYRPEYRARLCELTDRLLA</sequence>
<dbReference type="AlphaFoldDB" id="A0A7C9MXG6"/>
<evidence type="ECO:0000313" key="1">
    <source>
        <dbReference type="EMBL" id="NAS20250.1"/>
    </source>
</evidence>
<protein>
    <submittedName>
        <fullName evidence="1">Uncharacterized protein</fullName>
    </submittedName>
</protein>
<accession>A0A7C9MXG6</accession>
<name>A0A7C9MXG6_9ACTN</name>
<gene>
    <name evidence="1" type="ORF">GT755_00970</name>
</gene>
<keyword evidence="2" id="KW-1185">Reference proteome</keyword>
<dbReference type="Proteomes" id="UP000479526">
    <property type="component" value="Unassembled WGS sequence"/>
</dbReference>
<proteinExistence type="predicted"/>
<dbReference type="EMBL" id="WXEW01000001">
    <property type="protein sequence ID" value="NAS20250.1"/>
    <property type="molecule type" value="Genomic_DNA"/>
</dbReference>
<evidence type="ECO:0000313" key="2">
    <source>
        <dbReference type="Proteomes" id="UP000479526"/>
    </source>
</evidence>
<dbReference type="RefSeq" id="WP_161477778.1">
    <property type="nucleotide sequence ID" value="NZ_WXEW01000001.1"/>
</dbReference>
<reference evidence="1 2" key="1">
    <citation type="submission" date="2020-01" db="EMBL/GenBank/DDBJ databases">
        <title>Herbidospora sp. NEAU-GS84 nov., a novel actinomycete isolated from soil.</title>
        <authorList>
            <person name="Han L."/>
        </authorList>
    </citation>
    <scope>NUCLEOTIDE SEQUENCE [LARGE SCALE GENOMIC DNA]</scope>
    <source>
        <strain evidence="1 2">NEAU-GS84</strain>
    </source>
</reference>